<feature type="compositionally biased region" description="Low complexity" evidence="1">
    <location>
        <begin position="140"/>
        <end position="154"/>
    </location>
</feature>
<keyword evidence="4" id="KW-1185">Reference proteome</keyword>
<dbReference type="InterPro" id="IPR021136">
    <property type="entry name" value="Flagellar_hook_control-like_C"/>
</dbReference>
<proteinExistence type="predicted"/>
<feature type="domain" description="Flagellar hook-length control protein-like C-terminal" evidence="2">
    <location>
        <begin position="429"/>
        <end position="511"/>
    </location>
</feature>
<dbReference type="InterPro" id="IPR038610">
    <property type="entry name" value="FliK-like_C_sf"/>
</dbReference>
<organism evidence="3 4">
    <name type="scientific">Hypericibacter terrae</name>
    <dbReference type="NCBI Taxonomy" id="2602015"/>
    <lineage>
        <taxon>Bacteria</taxon>
        <taxon>Pseudomonadati</taxon>
        <taxon>Pseudomonadota</taxon>
        <taxon>Alphaproteobacteria</taxon>
        <taxon>Rhodospirillales</taxon>
        <taxon>Dongiaceae</taxon>
        <taxon>Hypericibacter</taxon>
    </lineage>
</organism>
<name>A0A5J6MTR2_9PROT</name>
<feature type="compositionally biased region" description="Basic and acidic residues" evidence="1">
    <location>
        <begin position="359"/>
        <end position="372"/>
    </location>
</feature>
<dbReference type="AlphaFoldDB" id="A0A5J6MTR2"/>
<feature type="compositionally biased region" description="Basic and acidic residues" evidence="1">
    <location>
        <begin position="265"/>
        <end position="274"/>
    </location>
</feature>
<evidence type="ECO:0000259" key="2">
    <source>
        <dbReference type="Pfam" id="PF02120"/>
    </source>
</evidence>
<evidence type="ECO:0000313" key="3">
    <source>
        <dbReference type="EMBL" id="QEX18276.1"/>
    </source>
</evidence>
<dbReference type="Proteomes" id="UP000326202">
    <property type="component" value="Chromosome"/>
</dbReference>
<dbReference type="OrthoDB" id="7203912at2"/>
<feature type="region of interest" description="Disordered" evidence="1">
    <location>
        <begin position="185"/>
        <end position="400"/>
    </location>
</feature>
<dbReference type="RefSeq" id="WP_151178455.1">
    <property type="nucleotide sequence ID" value="NZ_CP042906.1"/>
</dbReference>
<dbReference type="Gene3D" id="3.30.750.140">
    <property type="match status" value="1"/>
</dbReference>
<sequence length="565" mass="57260">MEAIQTDNGATGTAQGLFGKAAGQVGKGGGLFAALLALVGRQVGNGKETEQTGDGATNAAAGLQGLLALFNPTMANGSTSDQNLIGDSGSDPLTAIASANGLDLSQLNDRNKLALLAQALAHAKNGDVSALTGGDNTADAGGAADATAPHQAGDQTAPGQTVSPADLDAILAELRARAAAKFGADNGKPAFTQDGMGQATTSRSDVAPPAAPTGPSQMPLIQDGTLGLDPSATTAPVAPTDNKPTPPTSPAHPAVAAGSFISLEPKPDSDKPSEDGTPSSDVDGATTDSKTSAATALPDGEAPPAKTPDPAASPFQKVEVAPPQTKKPDARDATPAVAAVDNDKKAGPKPEPAPAATASDDRSDKAAPDDSNKAAGTNDTADSASNSNATTNTAAVDPRAHTAGRTVIQVPADKLSQFLTQDDQLPLQIQRAVANGRDHITIQIVPHDLGRIEIKLDFDRSGTINTVIAADRPQTLELLRRDAGGLERALQDAGFKTDGSSLSFNLQGDQRQQYQNQQNNPGPAAWQAATPVADEAERSYRPTYRIASTADAIRAAADGRVNIAV</sequence>
<gene>
    <name evidence="3" type="ORF">FRZ44_35810</name>
</gene>
<feature type="compositionally biased region" description="Low complexity" evidence="1">
    <location>
        <begin position="377"/>
        <end position="395"/>
    </location>
</feature>
<evidence type="ECO:0000256" key="1">
    <source>
        <dbReference type="SAM" id="MobiDB-lite"/>
    </source>
</evidence>
<dbReference type="KEGG" id="htq:FRZ44_35810"/>
<reference evidence="3 4" key="1">
    <citation type="submission" date="2019-08" db="EMBL/GenBank/DDBJ databases">
        <title>Hyperibacter terrae gen. nov., sp. nov. and Hyperibacter viscosus sp. nov., two new members in the family Rhodospirillaceae isolated from the rhizosphere of Hypericum perforatum.</title>
        <authorList>
            <person name="Noviana Z."/>
        </authorList>
    </citation>
    <scope>NUCLEOTIDE SEQUENCE [LARGE SCALE GENOMIC DNA]</scope>
    <source>
        <strain evidence="3 4">R5913</strain>
    </source>
</reference>
<accession>A0A5J6MTR2</accession>
<dbReference type="CDD" id="cd17470">
    <property type="entry name" value="T3SS_Flik_C"/>
    <property type="match status" value="1"/>
</dbReference>
<feature type="region of interest" description="Disordered" evidence="1">
    <location>
        <begin position="140"/>
        <end position="162"/>
    </location>
</feature>
<dbReference type="EMBL" id="CP042906">
    <property type="protein sequence ID" value="QEX18276.1"/>
    <property type="molecule type" value="Genomic_DNA"/>
</dbReference>
<feature type="compositionally biased region" description="Low complexity" evidence="1">
    <location>
        <begin position="285"/>
        <end position="296"/>
    </location>
</feature>
<dbReference type="Pfam" id="PF02120">
    <property type="entry name" value="Flg_hook"/>
    <property type="match status" value="1"/>
</dbReference>
<protein>
    <recommendedName>
        <fullName evidence="2">Flagellar hook-length control protein-like C-terminal domain-containing protein</fullName>
    </recommendedName>
</protein>
<evidence type="ECO:0000313" key="4">
    <source>
        <dbReference type="Proteomes" id="UP000326202"/>
    </source>
</evidence>